<protein>
    <submittedName>
        <fullName evidence="1">Uncharacterized protein</fullName>
    </submittedName>
</protein>
<proteinExistence type="predicted"/>
<comment type="caution">
    <text evidence="1">The sequence shown here is derived from an EMBL/GenBank/DDBJ whole genome shotgun (WGS) entry which is preliminary data.</text>
</comment>
<evidence type="ECO:0000313" key="1">
    <source>
        <dbReference type="EMBL" id="KAK3065243.1"/>
    </source>
</evidence>
<reference evidence="1" key="1">
    <citation type="submission" date="2024-09" db="EMBL/GenBank/DDBJ databases">
        <title>Black Yeasts Isolated from many extreme environments.</title>
        <authorList>
            <person name="Coleine C."/>
            <person name="Stajich J.E."/>
            <person name="Selbmann L."/>
        </authorList>
    </citation>
    <scope>NUCLEOTIDE SEQUENCE</scope>
    <source>
        <strain evidence="1">CCFEE 5737</strain>
    </source>
</reference>
<name>A0ACC3DCH7_9PEZI</name>
<keyword evidence="2" id="KW-1185">Reference proteome</keyword>
<dbReference type="EMBL" id="JAWDJW010006345">
    <property type="protein sequence ID" value="KAK3065243.1"/>
    <property type="molecule type" value="Genomic_DNA"/>
</dbReference>
<evidence type="ECO:0000313" key="2">
    <source>
        <dbReference type="Proteomes" id="UP001186974"/>
    </source>
</evidence>
<dbReference type="Proteomes" id="UP001186974">
    <property type="component" value="Unassembled WGS sequence"/>
</dbReference>
<organism evidence="1 2">
    <name type="scientific">Coniosporium uncinatum</name>
    <dbReference type="NCBI Taxonomy" id="93489"/>
    <lineage>
        <taxon>Eukaryota</taxon>
        <taxon>Fungi</taxon>
        <taxon>Dikarya</taxon>
        <taxon>Ascomycota</taxon>
        <taxon>Pezizomycotina</taxon>
        <taxon>Dothideomycetes</taxon>
        <taxon>Dothideomycetes incertae sedis</taxon>
        <taxon>Coniosporium</taxon>
    </lineage>
</organism>
<accession>A0ACC3DCH7</accession>
<sequence length="274" mass="29173">MDSDRTVSAAGADSRVVLRAKNSDAPPIRPKATPPPPSAPSPAVRSSSSSSMGSALASPPPPNEAMVSASPSASPSPSVKKPLPGAHIHCLVVEDNLVNQRVLVKGLRNVGCSVQVANHGQEALDIITVTGADSRGLSKDEERRAVVLMDWEMPAMDGLTCVRRVREWEGESGRRRQQRSRQGLGKGKGDVQEGDEAGAGAGDERKRSRLPVIGVTANARPQQIAEAMEAGMDDVVCKPFRVPELLGRIETLLKRIEDEGEAERDRGKREMVAG</sequence>
<gene>
    <name evidence="1" type="ORF">LTS18_004874</name>
</gene>